<proteinExistence type="predicted"/>
<gene>
    <name evidence="1" type="ORF">Goari_020476</name>
</gene>
<evidence type="ECO:0000313" key="2">
    <source>
        <dbReference type="Proteomes" id="UP000593577"/>
    </source>
</evidence>
<accession>A0A7J8YPY6</accession>
<dbReference type="AlphaFoldDB" id="A0A7J8YPY6"/>
<reference evidence="1 2" key="1">
    <citation type="journal article" date="2019" name="Genome Biol. Evol.">
        <title>Insights into the evolution of the New World diploid cottons (Gossypium, subgenus Houzingenia) based on genome sequencing.</title>
        <authorList>
            <person name="Grover C.E."/>
            <person name="Arick M.A. 2nd"/>
            <person name="Thrash A."/>
            <person name="Conover J.L."/>
            <person name="Sanders W.S."/>
            <person name="Peterson D.G."/>
            <person name="Frelichowski J.E."/>
            <person name="Scheffler J.A."/>
            <person name="Scheffler B.E."/>
            <person name="Wendel J.F."/>
        </authorList>
    </citation>
    <scope>NUCLEOTIDE SEQUENCE [LARGE SCALE GENOMIC DNA]</scope>
    <source>
        <strain evidence="1">185</strain>
        <tissue evidence="1">Leaf</tissue>
    </source>
</reference>
<dbReference type="EMBL" id="JABFAA010320650">
    <property type="protein sequence ID" value="MBA0701653.1"/>
    <property type="molecule type" value="Genomic_DNA"/>
</dbReference>
<dbReference type="Proteomes" id="UP000593577">
    <property type="component" value="Unassembled WGS sequence"/>
</dbReference>
<keyword evidence="2" id="KW-1185">Reference proteome</keyword>
<evidence type="ECO:0000313" key="1">
    <source>
        <dbReference type="EMBL" id="MBA0701653.1"/>
    </source>
</evidence>
<comment type="caution">
    <text evidence="1">The sequence shown here is derived from an EMBL/GenBank/DDBJ whole genome shotgun (WGS) entry which is preliminary data.</text>
</comment>
<organism evidence="1 2">
    <name type="scientific">Gossypium aridum</name>
    <name type="common">American cotton</name>
    <name type="synonym">Erioxylum aridum</name>
    <dbReference type="NCBI Taxonomy" id="34290"/>
    <lineage>
        <taxon>Eukaryota</taxon>
        <taxon>Viridiplantae</taxon>
        <taxon>Streptophyta</taxon>
        <taxon>Embryophyta</taxon>
        <taxon>Tracheophyta</taxon>
        <taxon>Spermatophyta</taxon>
        <taxon>Magnoliopsida</taxon>
        <taxon>eudicotyledons</taxon>
        <taxon>Gunneridae</taxon>
        <taxon>Pentapetalae</taxon>
        <taxon>rosids</taxon>
        <taxon>malvids</taxon>
        <taxon>Malvales</taxon>
        <taxon>Malvaceae</taxon>
        <taxon>Malvoideae</taxon>
        <taxon>Gossypium</taxon>
    </lineage>
</organism>
<name>A0A7J8YPY6_GOSAI</name>
<sequence length="28" mass="3374">MRPSLIYLIGLIKGSHPFQKFWLKLSYH</sequence>
<protein>
    <submittedName>
        <fullName evidence="1">Uncharacterized protein</fullName>
    </submittedName>
</protein>